<evidence type="ECO:0000313" key="11">
    <source>
        <dbReference type="EMBL" id="VDN60307.1"/>
    </source>
</evidence>
<protein>
    <submittedName>
        <fullName evidence="14">LITAF domain-containing protein</fullName>
    </submittedName>
</protein>
<dbReference type="SMART" id="SM00714">
    <property type="entry name" value="LITAF"/>
    <property type="match status" value="1"/>
</dbReference>
<gene>
    <name evidence="11" type="ORF">DME_LOCUS10280</name>
</gene>
<dbReference type="EMBL" id="UYYG01001209">
    <property type="protein sequence ID" value="VDN60307.1"/>
    <property type="molecule type" value="Genomic_DNA"/>
</dbReference>
<evidence type="ECO:0000256" key="9">
    <source>
        <dbReference type="SAM" id="Phobius"/>
    </source>
</evidence>
<dbReference type="Proteomes" id="UP000038040">
    <property type="component" value="Unplaced"/>
</dbReference>
<dbReference type="WBParaSite" id="DME_0000814401-mRNA-1">
    <property type="protein sequence ID" value="DME_0000814401-mRNA-1"/>
    <property type="gene ID" value="DME_0000814401"/>
</dbReference>
<reference evidence="11 13" key="2">
    <citation type="submission" date="2018-11" db="EMBL/GenBank/DDBJ databases">
        <authorList>
            <consortium name="Pathogen Informatics"/>
        </authorList>
    </citation>
    <scope>NUCLEOTIDE SEQUENCE [LARGE SCALE GENOMIC DNA]</scope>
</reference>
<proteinExistence type="inferred from homology"/>
<dbReference type="GO" id="GO:0008270">
    <property type="term" value="F:zinc ion binding"/>
    <property type="evidence" value="ECO:0007669"/>
    <property type="project" value="TreeGrafter"/>
</dbReference>
<dbReference type="Proteomes" id="UP000274756">
    <property type="component" value="Unassembled WGS sequence"/>
</dbReference>
<keyword evidence="6" id="KW-0862">Zinc</keyword>
<dbReference type="GO" id="GO:0005765">
    <property type="term" value="C:lysosomal membrane"/>
    <property type="evidence" value="ECO:0007669"/>
    <property type="project" value="UniProtKB-SubCell"/>
</dbReference>
<keyword evidence="7 9" id="KW-0472">Membrane</keyword>
<keyword evidence="9" id="KW-1133">Transmembrane helix</keyword>
<evidence type="ECO:0000256" key="3">
    <source>
        <dbReference type="ARBA" id="ARBA00004630"/>
    </source>
</evidence>
<dbReference type="GO" id="GO:0031902">
    <property type="term" value="C:late endosome membrane"/>
    <property type="evidence" value="ECO:0007669"/>
    <property type="project" value="UniProtKB-SubCell"/>
</dbReference>
<keyword evidence="9" id="KW-0812">Transmembrane</keyword>
<organism evidence="12 14">
    <name type="scientific">Dracunculus medinensis</name>
    <name type="common">Guinea worm</name>
    <dbReference type="NCBI Taxonomy" id="318479"/>
    <lineage>
        <taxon>Eukaryota</taxon>
        <taxon>Metazoa</taxon>
        <taxon>Ecdysozoa</taxon>
        <taxon>Nematoda</taxon>
        <taxon>Chromadorea</taxon>
        <taxon>Rhabditida</taxon>
        <taxon>Spirurina</taxon>
        <taxon>Dracunculoidea</taxon>
        <taxon>Dracunculidae</taxon>
        <taxon>Dracunculus</taxon>
    </lineage>
</organism>
<dbReference type="InterPro" id="IPR006629">
    <property type="entry name" value="LITAF"/>
</dbReference>
<comment type="subcellular location">
    <subcellularLocation>
        <location evidence="2">Endosome membrane</location>
        <topology evidence="2">Peripheral membrane protein</topology>
    </subcellularLocation>
    <subcellularLocation>
        <location evidence="1">Late endosome membrane</location>
    </subcellularLocation>
    <subcellularLocation>
        <location evidence="3">Lysosome membrane</location>
        <topology evidence="3">Peripheral membrane protein</topology>
        <orientation evidence="3">Cytoplasmic side</orientation>
    </subcellularLocation>
</comment>
<comment type="similarity">
    <text evidence="4">Belongs to the CDIP1/LITAF family.</text>
</comment>
<evidence type="ECO:0000313" key="13">
    <source>
        <dbReference type="Proteomes" id="UP000274756"/>
    </source>
</evidence>
<evidence type="ECO:0000256" key="5">
    <source>
        <dbReference type="ARBA" id="ARBA00022723"/>
    </source>
</evidence>
<evidence type="ECO:0000259" key="10">
    <source>
        <dbReference type="PROSITE" id="PS51837"/>
    </source>
</evidence>
<evidence type="ECO:0000256" key="2">
    <source>
        <dbReference type="ARBA" id="ARBA00004481"/>
    </source>
</evidence>
<reference evidence="14" key="1">
    <citation type="submission" date="2017-02" db="UniProtKB">
        <authorList>
            <consortium name="WormBaseParasite"/>
        </authorList>
    </citation>
    <scope>IDENTIFICATION</scope>
</reference>
<evidence type="ECO:0000256" key="7">
    <source>
        <dbReference type="ARBA" id="ARBA00023136"/>
    </source>
</evidence>
<evidence type="ECO:0000256" key="8">
    <source>
        <dbReference type="SAM" id="MobiDB-lite"/>
    </source>
</evidence>
<keyword evidence="13" id="KW-1185">Reference proteome</keyword>
<feature type="region of interest" description="Disordered" evidence="8">
    <location>
        <begin position="1"/>
        <end position="26"/>
    </location>
</feature>
<dbReference type="AlphaFoldDB" id="A0A0N4UKA9"/>
<dbReference type="PROSITE" id="PS51837">
    <property type="entry name" value="LITAF"/>
    <property type="match status" value="1"/>
</dbReference>
<feature type="compositionally biased region" description="Pro residues" evidence="8">
    <location>
        <begin position="11"/>
        <end position="24"/>
    </location>
</feature>
<feature type="transmembrane region" description="Helical" evidence="9">
    <location>
        <begin position="127"/>
        <end position="149"/>
    </location>
</feature>
<sequence>MVEEKEKAQEAPPPYCPQRPPPPYKSNEIKISSQCRIAPPVSTPFSIENSASTAVGSTTATIHPMSLSPPVIVVTGTDGVNPSCGVQISAAASSAIKKADTAEPYEEFCPKCQCRVRTRQKFVTGRLTWLLVIIILIVFFPLSFVPFLVDSCKDVHHYCPKCNVLLSIKNRFFF</sequence>
<evidence type="ECO:0000256" key="1">
    <source>
        <dbReference type="ARBA" id="ARBA00004414"/>
    </source>
</evidence>
<evidence type="ECO:0000256" key="4">
    <source>
        <dbReference type="ARBA" id="ARBA00005975"/>
    </source>
</evidence>
<evidence type="ECO:0000313" key="14">
    <source>
        <dbReference type="WBParaSite" id="DME_0000814401-mRNA-1"/>
    </source>
</evidence>
<dbReference type="Pfam" id="PF10601">
    <property type="entry name" value="zf-LITAF-like"/>
    <property type="match status" value="1"/>
</dbReference>
<dbReference type="PANTHER" id="PTHR23292:SF6">
    <property type="entry name" value="FI16602P1-RELATED"/>
    <property type="match status" value="1"/>
</dbReference>
<feature type="domain" description="LITAF" evidence="10">
    <location>
        <begin position="88"/>
        <end position="171"/>
    </location>
</feature>
<dbReference type="InterPro" id="IPR037519">
    <property type="entry name" value="LITAF_fam"/>
</dbReference>
<accession>A0A0N4UKA9</accession>
<dbReference type="STRING" id="318479.A0A0N4UKA9"/>
<evidence type="ECO:0000256" key="6">
    <source>
        <dbReference type="ARBA" id="ARBA00022833"/>
    </source>
</evidence>
<keyword evidence="5" id="KW-0479">Metal-binding</keyword>
<evidence type="ECO:0000313" key="12">
    <source>
        <dbReference type="Proteomes" id="UP000038040"/>
    </source>
</evidence>
<dbReference type="OrthoDB" id="4713066at2759"/>
<name>A0A0N4UKA9_DRAME</name>
<dbReference type="PANTHER" id="PTHR23292">
    <property type="entry name" value="LIPOPOLYSACCHARIDE-INDUCED TUMOR NECROSIS FACTOR-ALPHA FACTOR"/>
    <property type="match status" value="1"/>
</dbReference>